<comment type="caution">
    <text evidence="2">The sequence shown here is derived from an EMBL/GenBank/DDBJ whole genome shotgun (WGS) entry which is preliminary data.</text>
</comment>
<name>A0A1E5LEJ4_9BACI</name>
<dbReference type="AlphaFoldDB" id="A0A1E5LEJ4"/>
<dbReference type="EMBL" id="MJEH01000026">
    <property type="protein sequence ID" value="OEH92511.1"/>
    <property type="molecule type" value="Genomic_DNA"/>
</dbReference>
<accession>A0A1E5LEJ4</accession>
<gene>
    <name evidence="2" type="ORF">BFG57_15345</name>
</gene>
<evidence type="ECO:0000313" key="2">
    <source>
        <dbReference type="EMBL" id="OEH92511.1"/>
    </source>
</evidence>
<keyword evidence="3" id="KW-1185">Reference proteome</keyword>
<dbReference type="OrthoDB" id="2679997at2"/>
<dbReference type="STRING" id="1305675.BFG57_15345"/>
<dbReference type="RefSeq" id="WP_069717436.1">
    <property type="nucleotide sequence ID" value="NZ_MJEH01000026.1"/>
</dbReference>
<sequence length="192" mass="21766">MNQNSLEGIEAKLFQLEQELLSTRRSIEKLKSSIKVNGSPLLVPYFNYSLTMPKRTATNKALVLGSFIIKNIGESPLHNPFICIKITPYEHIPFTAKIGTQEIVDTSMRSISSETWDYLNEEAKDKGIDSGEYWLKPVVTQKVDVGNSISLLNFQIPLDFEHVDKQFKVVGFIYGDEIQQGVRSLNSIRINK</sequence>
<evidence type="ECO:0000313" key="3">
    <source>
        <dbReference type="Proteomes" id="UP000095209"/>
    </source>
</evidence>
<dbReference type="Proteomes" id="UP000095209">
    <property type="component" value="Unassembled WGS sequence"/>
</dbReference>
<feature type="coiled-coil region" evidence="1">
    <location>
        <begin position="6"/>
        <end position="33"/>
    </location>
</feature>
<proteinExistence type="predicted"/>
<organism evidence="2 3">
    <name type="scientific">Bacillus solimangrovi</name>
    <dbReference type="NCBI Taxonomy" id="1305675"/>
    <lineage>
        <taxon>Bacteria</taxon>
        <taxon>Bacillati</taxon>
        <taxon>Bacillota</taxon>
        <taxon>Bacilli</taxon>
        <taxon>Bacillales</taxon>
        <taxon>Bacillaceae</taxon>
        <taxon>Bacillus</taxon>
    </lineage>
</organism>
<protein>
    <submittedName>
        <fullName evidence="2">Uncharacterized protein</fullName>
    </submittedName>
</protein>
<evidence type="ECO:0000256" key="1">
    <source>
        <dbReference type="SAM" id="Coils"/>
    </source>
</evidence>
<keyword evidence="1" id="KW-0175">Coiled coil</keyword>
<reference evidence="2 3" key="1">
    <citation type="submission" date="2016-08" db="EMBL/GenBank/DDBJ databases">
        <title>Genome of Bacillus solimangrovi GH2-4.</title>
        <authorList>
            <person name="Lim S."/>
            <person name="Kim B.-C."/>
        </authorList>
    </citation>
    <scope>NUCLEOTIDE SEQUENCE [LARGE SCALE GENOMIC DNA]</scope>
    <source>
        <strain evidence="2 3">GH2-4</strain>
    </source>
</reference>